<evidence type="ECO:0000313" key="3">
    <source>
        <dbReference type="Proteomes" id="UP000255129"/>
    </source>
</evidence>
<evidence type="ECO:0000256" key="1">
    <source>
        <dbReference type="SAM" id="Phobius"/>
    </source>
</evidence>
<dbReference type="EMBL" id="UGUA01000002">
    <property type="protein sequence ID" value="SUC35250.1"/>
    <property type="molecule type" value="Genomic_DNA"/>
</dbReference>
<feature type="transmembrane region" description="Helical" evidence="1">
    <location>
        <begin position="7"/>
        <end position="24"/>
    </location>
</feature>
<keyword evidence="1" id="KW-0812">Transmembrane</keyword>
<dbReference type="Proteomes" id="UP000255129">
    <property type="component" value="Unassembled WGS sequence"/>
</dbReference>
<accession>A0A379G2L6</accession>
<keyword evidence="1" id="KW-1133">Transmembrane helix</keyword>
<name>A0A379G2L6_9GAMM</name>
<feature type="transmembrane region" description="Helical" evidence="1">
    <location>
        <begin position="77"/>
        <end position="110"/>
    </location>
</feature>
<evidence type="ECO:0000313" key="2">
    <source>
        <dbReference type="EMBL" id="SUC35250.1"/>
    </source>
</evidence>
<proteinExistence type="predicted"/>
<dbReference type="RefSeq" id="WP_115164212.1">
    <property type="nucleotide sequence ID" value="NZ_UGUA01000002.1"/>
</dbReference>
<protein>
    <submittedName>
        <fullName evidence="2">Uncharacterized protein</fullName>
    </submittedName>
</protein>
<dbReference type="AlphaFoldDB" id="A0A379G2L6"/>
<reference evidence="2 3" key="1">
    <citation type="submission" date="2018-06" db="EMBL/GenBank/DDBJ databases">
        <authorList>
            <consortium name="Pathogen Informatics"/>
            <person name="Doyle S."/>
        </authorList>
    </citation>
    <scope>NUCLEOTIDE SEQUENCE [LARGE SCALE GENOMIC DNA]</scope>
    <source>
        <strain evidence="2 3">NCTC12026</strain>
    </source>
</reference>
<organism evidence="2 3">
    <name type="scientific">Providencia rustigianii</name>
    <dbReference type="NCBI Taxonomy" id="158850"/>
    <lineage>
        <taxon>Bacteria</taxon>
        <taxon>Pseudomonadati</taxon>
        <taxon>Pseudomonadota</taxon>
        <taxon>Gammaproteobacteria</taxon>
        <taxon>Enterobacterales</taxon>
        <taxon>Morganellaceae</taxon>
        <taxon>Providencia</taxon>
    </lineage>
</organism>
<keyword evidence="1" id="KW-0472">Membrane</keyword>
<sequence length="126" mass="14315">MRKYIPLIPALIVIIYSLIAFFDAGLGSTITAVIINTSVSLYGFWLFFTSAPFQSNENFNLEITGIKKDLIPIDLSIYRTVIALSIVTAFVLLMVNQWFVVPLFLCWFFWQNLVRDSILNAIKQGS</sequence>
<dbReference type="OrthoDB" id="6467026at2"/>
<gene>
    <name evidence="2" type="ORF">NCTC12026_01636</name>
</gene>
<feature type="transmembrane region" description="Helical" evidence="1">
    <location>
        <begin position="30"/>
        <end position="48"/>
    </location>
</feature>